<dbReference type="AlphaFoldDB" id="A0A1R2C7C4"/>
<keyword evidence="2" id="KW-1185">Reference proteome</keyword>
<name>A0A1R2C7C4_9CILI</name>
<accession>A0A1R2C7C4</accession>
<organism evidence="1 2">
    <name type="scientific">Stentor coeruleus</name>
    <dbReference type="NCBI Taxonomy" id="5963"/>
    <lineage>
        <taxon>Eukaryota</taxon>
        <taxon>Sar</taxon>
        <taxon>Alveolata</taxon>
        <taxon>Ciliophora</taxon>
        <taxon>Postciliodesmatophora</taxon>
        <taxon>Heterotrichea</taxon>
        <taxon>Heterotrichida</taxon>
        <taxon>Stentoridae</taxon>
        <taxon>Stentor</taxon>
    </lineage>
</organism>
<protein>
    <submittedName>
        <fullName evidence="1">Uncharacterized protein</fullName>
    </submittedName>
</protein>
<evidence type="ECO:0000313" key="1">
    <source>
        <dbReference type="EMBL" id="OMJ84907.1"/>
    </source>
</evidence>
<comment type="caution">
    <text evidence="1">The sequence shown here is derived from an EMBL/GenBank/DDBJ whole genome shotgun (WGS) entry which is preliminary data.</text>
</comment>
<dbReference type="Proteomes" id="UP000187209">
    <property type="component" value="Unassembled WGS sequence"/>
</dbReference>
<reference evidence="1 2" key="1">
    <citation type="submission" date="2016-11" db="EMBL/GenBank/DDBJ databases">
        <title>The macronuclear genome of Stentor coeruleus: a giant cell with tiny introns.</title>
        <authorList>
            <person name="Slabodnick M."/>
            <person name="Ruby J.G."/>
            <person name="Reiff S.B."/>
            <person name="Swart E.C."/>
            <person name="Gosai S."/>
            <person name="Prabakaran S."/>
            <person name="Witkowska E."/>
            <person name="Larue G.E."/>
            <person name="Fisher S."/>
            <person name="Freeman R.M."/>
            <person name="Gunawardena J."/>
            <person name="Chu W."/>
            <person name="Stover N.A."/>
            <person name="Gregory B.D."/>
            <person name="Nowacki M."/>
            <person name="Derisi J."/>
            <person name="Roy S.W."/>
            <person name="Marshall W.F."/>
            <person name="Sood P."/>
        </authorList>
    </citation>
    <scope>NUCLEOTIDE SEQUENCE [LARGE SCALE GENOMIC DNA]</scope>
    <source>
        <strain evidence="1">WM001</strain>
    </source>
</reference>
<sequence length="278" mass="32057">MADKFIGKSSSRRRFSSTIENILKECHALQNPPIQNLSRHMESQLSRLNLVYDQISNTELNPMKFEASRAYQNGKKRLTAYLREKNRLRDSMNKDRLNSLLNSEYPKTPMEKLSFESFREVDVSYLVMKNKRKFGEGYAFKGFSACNSPQNSMLPSLTTSPKGSPLGHKKNNNLNNMITSLIDKKLGILPRKKTLLPQKKVIRPLGSKSVFQSPMSIIEVAEKQEDQYLNPEFRKLNSNIEHNLKIQKLIVDKHAKDRRMTIQQLGKIKLTVEDSEIL</sequence>
<gene>
    <name evidence="1" type="ORF">SteCoe_13892</name>
</gene>
<evidence type="ECO:0000313" key="2">
    <source>
        <dbReference type="Proteomes" id="UP000187209"/>
    </source>
</evidence>
<proteinExistence type="predicted"/>
<dbReference type="EMBL" id="MPUH01000254">
    <property type="protein sequence ID" value="OMJ84907.1"/>
    <property type="molecule type" value="Genomic_DNA"/>
</dbReference>